<keyword evidence="13" id="KW-1185">Reference proteome</keyword>
<evidence type="ECO:0000256" key="6">
    <source>
        <dbReference type="ARBA" id="ARBA00022692"/>
    </source>
</evidence>
<dbReference type="Pfam" id="PF26002">
    <property type="entry name" value="Beta-barrel_AprE"/>
    <property type="match status" value="1"/>
</dbReference>
<protein>
    <recommendedName>
        <fullName evidence="9">Membrane fusion protein (MFP) family protein</fullName>
    </recommendedName>
</protein>
<gene>
    <name evidence="12" type="ORF">QF092_15340</name>
</gene>
<dbReference type="InterPro" id="IPR050739">
    <property type="entry name" value="MFP"/>
</dbReference>
<feature type="domain" description="AprE-like long alpha-helical hairpin" evidence="10">
    <location>
        <begin position="89"/>
        <end position="274"/>
    </location>
</feature>
<evidence type="ECO:0000256" key="3">
    <source>
        <dbReference type="ARBA" id="ARBA00022448"/>
    </source>
</evidence>
<dbReference type="Gene3D" id="2.40.30.170">
    <property type="match status" value="1"/>
</dbReference>
<comment type="similarity">
    <text evidence="2 9">Belongs to the membrane fusion protein (MFP) (TC 8.A.1) family.</text>
</comment>
<evidence type="ECO:0000256" key="7">
    <source>
        <dbReference type="ARBA" id="ARBA00022989"/>
    </source>
</evidence>
<evidence type="ECO:0000259" key="10">
    <source>
        <dbReference type="Pfam" id="PF25994"/>
    </source>
</evidence>
<dbReference type="Pfam" id="PF25994">
    <property type="entry name" value="HH_AprE"/>
    <property type="match status" value="1"/>
</dbReference>
<reference evidence="12 13" key="1">
    <citation type="submission" date="2023-04" db="EMBL/GenBank/DDBJ databases">
        <title>YMD61, complete Genome.</title>
        <authorList>
            <person name="Zhang J."/>
        </authorList>
    </citation>
    <scope>NUCLEOTIDE SEQUENCE [LARGE SCALE GENOMIC DNA]</scope>
    <source>
        <strain evidence="12 13">YMD61</strain>
    </source>
</reference>
<dbReference type="PANTHER" id="PTHR30386">
    <property type="entry name" value="MEMBRANE FUSION SUBUNIT OF EMRAB-TOLC MULTIDRUG EFFLUX PUMP"/>
    <property type="match status" value="1"/>
</dbReference>
<evidence type="ECO:0000313" key="13">
    <source>
        <dbReference type="Proteomes" id="UP001230978"/>
    </source>
</evidence>
<dbReference type="RefSeq" id="WP_281465160.1">
    <property type="nucleotide sequence ID" value="NZ_CP124535.1"/>
</dbReference>
<evidence type="ECO:0000313" key="12">
    <source>
        <dbReference type="EMBL" id="WGV15616.1"/>
    </source>
</evidence>
<dbReference type="PANTHER" id="PTHR30386:SF17">
    <property type="entry name" value="ALKALINE PROTEASE SECRETION PROTEIN APRE"/>
    <property type="match status" value="1"/>
</dbReference>
<accession>A0ABY8Q474</accession>
<keyword evidence="4 9" id="KW-1003">Cell membrane</keyword>
<keyword evidence="7" id="KW-1133">Transmembrane helix</keyword>
<dbReference type="InterPro" id="IPR058982">
    <property type="entry name" value="Beta-barrel_AprE"/>
</dbReference>
<dbReference type="InterPro" id="IPR058781">
    <property type="entry name" value="HH_AprE-like"/>
</dbReference>
<evidence type="ECO:0000259" key="11">
    <source>
        <dbReference type="Pfam" id="PF26002"/>
    </source>
</evidence>
<keyword evidence="3 9" id="KW-0813">Transport</keyword>
<keyword evidence="8" id="KW-0472">Membrane</keyword>
<sequence length="430" mass="46541">MTAPSPFSARRPALLGLTALAALLATLGLWGTFTTLDGAVIAPGQVEVAQNRQVVQHPDGGVVSGVAIREGQPVAAGDLLLTLDGTAVTAEYRIVTSQLLDLRTRRARLEAERDDAPTLTFPADLDPADPQVADLIEGQTRLFLARRDTLARQTEQLARRSAQFGTQIEGIDAQTAALTRQLDLIRRELATQQDLLDKGLAQAARVLALEREEAGLQGRLGELASSRAQAEGRITEFDLEILRLAALRREEALSELRDIAPLEREAGERAATLAERIARLEIRAPVSGLVLGLTVTTPRAVIRPAEPILYLVPQDRPLVIAARIPPLHIDEVHPGQPVRLMLPAFPHADAPELTGTLSVISADALADANSGIPYYRAEITLTPAELTLLGDRALLPGMPVDAYLLTTPRTPLAYLFQPFAVYFRQAFRES</sequence>
<comment type="subcellular location">
    <subcellularLocation>
        <location evidence="1 9">Cell inner membrane</location>
        <topology evidence="1 9">Single-pass membrane protein</topology>
    </subcellularLocation>
</comment>
<evidence type="ECO:0000256" key="1">
    <source>
        <dbReference type="ARBA" id="ARBA00004377"/>
    </source>
</evidence>
<proteinExistence type="inferred from homology"/>
<evidence type="ECO:0000256" key="4">
    <source>
        <dbReference type="ARBA" id="ARBA00022475"/>
    </source>
</evidence>
<dbReference type="PRINTS" id="PR01490">
    <property type="entry name" value="RTXTOXIND"/>
</dbReference>
<feature type="domain" description="AprE-like beta-barrel" evidence="11">
    <location>
        <begin position="318"/>
        <end position="406"/>
    </location>
</feature>
<name>A0ABY8Q474_9RHOB</name>
<evidence type="ECO:0000256" key="5">
    <source>
        <dbReference type="ARBA" id="ARBA00022519"/>
    </source>
</evidence>
<evidence type="ECO:0000256" key="2">
    <source>
        <dbReference type="ARBA" id="ARBA00009477"/>
    </source>
</evidence>
<dbReference type="InterPro" id="IPR010129">
    <property type="entry name" value="T1SS_HlyD"/>
</dbReference>
<evidence type="ECO:0000256" key="8">
    <source>
        <dbReference type="ARBA" id="ARBA00023136"/>
    </source>
</evidence>
<dbReference type="Proteomes" id="UP001230978">
    <property type="component" value="Chromosome"/>
</dbReference>
<dbReference type="NCBIfam" id="TIGR01843">
    <property type="entry name" value="type_I_hlyD"/>
    <property type="match status" value="1"/>
</dbReference>
<organism evidence="12 13">
    <name type="scientific">Fuscovulum ytuae</name>
    <dbReference type="NCBI Taxonomy" id="3042299"/>
    <lineage>
        <taxon>Bacteria</taxon>
        <taxon>Pseudomonadati</taxon>
        <taxon>Pseudomonadota</taxon>
        <taxon>Alphaproteobacteria</taxon>
        <taxon>Rhodobacterales</taxon>
        <taxon>Paracoccaceae</taxon>
        <taxon>Fuscovulum</taxon>
    </lineage>
</organism>
<keyword evidence="6" id="KW-0812">Transmembrane</keyword>
<keyword evidence="5 9" id="KW-0997">Cell inner membrane</keyword>
<dbReference type="EMBL" id="CP124535">
    <property type="protein sequence ID" value="WGV15616.1"/>
    <property type="molecule type" value="Genomic_DNA"/>
</dbReference>
<evidence type="ECO:0000256" key="9">
    <source>
        <dbReference type="RuleBase" id="RU365093"/>
    </source>
</evidence>